<dbReference type="EMBL" id="LATX01002226">
    <property type="protein sequence ID" value="KTB32441.1"/>
    <property type="molecule type" value="Genomic_DNA"/>
</dbReference>
<dbReference type="AlphaFoldDB" id="A0A0W0F7Z4"/>
<dbReference type="Proteomes" id="UP000054988">
    <property type="component" value="Unassembled WGS sequence"/>
</dbReference>
<sequence length="163" mass="17326">MPPFQQQMHLAHGHPYAPATGVYGTSDDLFLGPPPDGTASGLYSSQFTFPPLYSQGAGTHSGDEGAGAGASGGDYASKYRAQQAELLRRGSLGGSPHTWQTWSGSESESDRPSGSLDKDIQAVIARQLYNQHQHAGGYDPYYTLRDRGSGDDSGSMDMRGRIA</sequence>
<feature type="compositionally biased region" description="Polar residues" evidence="1">
    <location>
        <begin position="97"/>
        <end position="106"/>
    </location>
</feature>
<protein>
    <submittedName>
        <fullName evidence="2">Uncharacterized protein</fullName>
    </submittedName>
</protein>
<name>A0A0W0F7Z4_MONRR</name>
<evidence type="ECO:0000313" key="2">
    <source>
        <dbReference type="EMBL" id="KTB32441.1"/>
    </source>
</evidence>
<feature type="region of interest" description="Disordered" evidence="1">
    <location>
        <begin position="135"/>
        <end position="163"/>
    </location>
</feature>
<feature type="compositionally biased region" description="Basic and acidic residues" evidence="1">
    <location>
        <begin position="108"/>
        <end position="119"/>
    </location>
</feature>
<reference evidence="2 3" key="1">
    <citation type="submission" date="2015-12" db="EMBL/GenBank/DDBJ databases">
        <title>Draft genome sequence of Moniliophthora roreri, the causal agent of frosty pod rot of cacao.</title>
        <authorList>
            <person name="Aime M.C."/>
            <person name="Diaz-Valderrama J.R."/>
            <person name="Kijpornyongpan T."/>
            <person name="Phillips-Mora W."/>
        </authorList>
    </citation>
    <scope>NUCLEOTIDE SEQUENCE [LARGE SCALE GENOMIC DNA]</scope>
    <source>
        <strain evidence="2 3">MCA 2952</strain>
    </source>
</reference>
<proteinExistence type="predicted"/>
<organism evidence="2 3">
    <name type="scientific">Moniliophthora roreri</name>
    <name type="common">Frosty pod rot fungus</name>
    <name type="synonym">Monilia roreri</name>
    <dbReference type="NCBI Taxonomy" id="221103"/>
    <lineage>
        <taxon>Eukaryota</taxon>
        <taxon>Fungi</taxon>
        <taxon>Dikarya</taxon>
        <taxon>Basidiomycota</taxon>
        <taxon>Agaricomycotina</taxon>
        <taxon>Agaricomycetes</taxon>
        <taxon>Agaricomycetidae</taxon>
        <taxon>Agaricales</taxon>
        <taxon>Marasmiineae</taxon>
        <taxon>Marasmiaceae</taxon>
        <taxon>Moniliophthora</taxon>
    </lineage>
</organism>
<evidence type="ECO:0000313" key="3">
    <source>
        <dbReference type="Proteomes" id="UP000054988"/>
    </source>
</evidence>
<evidence type="ECO:0000256" key="1">
    <source>
        <dbReference type="SAM" id="MobiDB-lite"/>
    </source>
</evidence>
<gene>
    <name evidence="2" type="ORF">WG66_14967</name>
</gene>
<feature type="region of interest" description="Disordered" evidence="1">
    <location>
        <begin position="88"/>
        <end position="119"/>
    </location>
</feature>
<comment type="caution">
    <text evidence="2">The sequence shown here is derived from an EMBL/GenBank/DDBJ whole genome shotgun (WGS) entry which is preliminary data.</text>
</comment>
<feature type="region of interest" description="Disordered" evidence="1">
    <location>
        <begin position="1"/>
        <end position="74"/>
    </location>
</feature>
<accession>A0A0W0F7Z4</accession>